<keyword evidence="1" id="KW-0732">Signal</keyword>
<evidence type="ECO:0000313" key="2">
    <source>
        <dbReference type="EMBL" id="TPG67149.1"/>
    </source>
</evidence>
<sequence>MKKTFTILCLISALAPAAKAQSVNYVTEIATTYNGLWVSANGAKPAEYTNPVKPDSSHYLLAFVANGVRYSTGVSDARLRQAKLAFTPGLYRALPVAAIGTNLSTKVGLGQLYDHVNNGPSFPPPLRDLARYLTDGPNGLDLGTGVANIPAGTLTFTISNVQAAAINDGVPDVLVTQFADPAGSSDVYSFLDATGAVVGKPVTVTYGSAFPVVGQWLADFYDATQSLLSLALGFTKTPRDLRLWTADFKEFGLVASDYRRVAKFQVQLSGSSDVAFVAYNANAATVQGVGPLPVQLTAFGGHALPNGAVQLEWRTASEMNSDAFEVEASADGRAFAPVGRVAAAGNKATATEYTYQYRPRTAGPGYYRLRQLDRDGSSTYSSPALVTTSVARAVQVAPVPFGETLRLQWPLGAAAGTASLRALDGRQLHHQAFTAADLASGTCALGHLAALPAGVYLLQVVLDGQLSVQKVCKQ</sequence>
<dbReference type="EMBL" id="RCYZ01000002">
    <property type="protein sequence ID" value="TPG67149.1"/>
    <property type="molecule type" value="Genomic_DNA"/>
</dbReference>
<accession>A0A502GXZ1</accession>
<evidence type="ECO:0000256" key="1">
    <source>
        <dbReference type="SAM" id="SignalP"/>
    </source>
</evidence>
<comment type="caution">
    <text evidence="2">The sequence shown here is derived from an EMBL/GenBank/DDBJ whole genome shotgun (WGS) entry which is preliminary data.</text>
</comment>
<keyword evidence="3" id="KW-1185">Reference proteome</keyword>
<organism evidence="2 3">
    <name type="scientific">Hymenobacter nivis</name>
    <dbReference type="NCBI Taxonomy" id="1850093"/>
    <lineage>
        <taxon>Bacteria</taxon>
        <taxon>Pseudomonadati</taxon>
        <taxon>Bacteroidota</taxon>
        <taxon>Cytophagia</taxon>
        <taxon>Cytophagales</taxon>
        <taxon>Hymenobacteraceae</taxon>
        <taxon>Hymenobacter</taxon>
    </lineage>
</organism>
<dbReference type="Proteomes" id="UP000317646">
    <property type="component" value="Unassembled WGS sequence"/>
</dbReference>
<gene>
    <name evidence="2" type="ORF">EAH73_05285</name>
</gene>
<evidence type="ECO:0008006" key="4">
    <source>
        <dbReference type="Google" id="ProtNLM"/>
    </source>
</evidence>
<feature type="signal peptide" evidence="1">
    <location>
        <begin position="1"/>
        <end position="20"/>
    </location>
</feature>
<dbReference type="OrthoDB" id="663485at2"/>
<feature type="chain" id="PRO_5021484081" description="T9SS C-terminal target domain-containing protein" evidence="1">
    <location>
        <begin position="21"/>
        <end position="474"/>
    </location>
</feature>
<reference evidence="2 3" key="1">
    <citation type="journal article" date="2019" name="Environ. Microbiol.">
        <title>Species interactions and distinct microbial communities in high Arctic permafrost affected cryosols are associated with the CH4 and CO2 gas fluxes.</title>
        <authorList>
            <person name="Altshuler I."/>
            <person name="Hamel J."/>
            <person name="Turney S."/>
            <person name="Magnuson E."/>
            <person name="Levesque R."/>
            <person name="Greer C."/>
            <person name="Whyte L.G."/>
        </authorList>
    </citation>
    <scope>NUCLEOTIDE SEQUENCE [LARGE SCALE GENOMIC DNA]</scope>
    <source>
        <strain evidence="2 3">S9.2P</strain>
    </source>
</reference>
<dbReference type="AlphaFoldDB" id="A0A502GXZ1"/>
<protein>
    <recommendedName>
        <fullName evidence="4">T9SS C-terminal target domain-containing protein</fullName>
    </recommendedName>
</protein>
<evidence type="ECO:0000313" key="3">
    <source>
        <dbReference type="Proteomes" id="UP000317646"/>
    </source>
</evidence>
<proteinExistence type="predicted"/>
<name>A0A502GXZ1_9BACT</name>
<dbReference type="RefSeq" id="WP_140465457.1">
    <property type="nucleotide sequence ID" value="NZ_RCYZ01000002.1"/>
</dbReference>
<dbReference type="Gene3D" id="2.60.40.10">
    <property type="entry name" value="Immunoglobulins"/>
    <property type="match status" value="1"/>
</dbReference>
<dbReference type="InterPro" id="IPR013783">
    <property type="entry name" value="Ig-like_fold"/>
</dbReference>